<feature type="region of interest" description="Disordered" evidence="1">
    <location>
        <begin position="78"/>
        <end position="102"/>
    </location>
</feature>
<dbReference type="Proteomes" id="UP000314294">
    <property type="component" value="Unassembled WGS sequence"/>
</dbReference>
<sequence>MSWSSSGSSCSISSPKALWRIICHPASDLLWFLGLSLGVPELDLFVVSVFSVFSVFSDPSFSSKALTVVSPQIPAFPQTVAEPTHPESRPQAAGQPPLQHQRCGDHLHSTITAVNHGTAMHGRSMRPTLSSNWEKRVMGKERYAGMESGSWVMYTIHRAGEKGRYAQHSVKVPMYSRYSNSSSLTRGERNNTL</sequence>
<evidence type="ECO:0000256" key="1">
    <source>
        <dbReference type="SAM" id="MobiDB-lite"/>
    </source>
</evidence>
<dbReference type="EMBL" id="SRLO01000049">
    <property type="protein sequence ID" value="TNN81124.1"/>
    <property type="molecule type" value="Genomic_DNA"/>
</dbReference>
<evidence type="ECO:0000313" key="3">
    <source>
        <dbReference type="Proteomes" id="UP000314294"/>
    </source>
</evidence>
<proteinExistence type="predicted"/>
<reference evidence="2 3" key="1">
    <citation type="submission" date="2019-03" db="EMBL/GenBank/DDBJ databases">
        <title>First draft genome of Liparis tanakae, snailfish: a comprehensive survey of snailfish specific genes.</title>
        <authorList>
            <person name="Kim W."/>
            <person name="Song I."/>
            <person name="Jeong J.-H."/>
            <person name="Kim D."/>
            <person name="Kim S."/>
            <person name="Ryu S."/>
            <person name="Song J.Y."/>
            <person name="Lee S.K."/>
        </authorList>
    </citation>
    <scope>NUCLEOTIDE SEQUENCE [LARGE SCALE GENOMIC DNA]</scope>
    <source>
        <tissue evidence="2">Muscle</tissue>
    </source>
</reference>
<gene>
    <name evidence="2" type="ORF">EYF80_008780</name>
</gene>
<name>A0A4Z2IUB5_9TELE</name>
<dbReference type="AlphaFoldDB" id="A0A4Z2IUB5"/>
<accession>A0A4Z2IUB5</accession>
<comment type="caution">
    <text evidence="2">The sequence shown here is derived from an EMBL/GenBank/DDBJ whole genome shotgun (WGS) entry which is preliminary data.</text>
</comment>
<keyword evidence="3" id="KW-1185">Reference proteome</keyword>
<protein>
    <submittedName>
        <fullName evidence="2">Uncharacterized protein</fullName>
    </submittedName>
</protein>
<evidence type="ECO:0000313" key="2">
    <source>
        <dbReference type="EMBL" id="TNN81124.1"/>
    </source>
</evidence>
<organism evidence="2 3">
    <name type="scientific">Liparis tanakae</name>
    <name type="common">Tanaka's snailfish</name>
    <dbReference type="NCBI Taxonomy" id="230148"/>
    <lineage>
        <taxon>Eukaryota</taxon>
        <taxon>Metazoa</taxon>
        <taxon>Chordata</taxon>
        <taxon>Craniata</taxon>
        <taxon>Vertebrata</taxon>
        <taxon>Euteleostomi</taxon>
        <taxon>Actinopterygii</taxon>
        <taxon>Neopterygii</taxon>
        <taxon>Teleostei</taxon>
        <taxon>Neoteleostei</taxon>
        <taxon>Acanthomorphata</taxon>
        <taxon>Eupercaria</taxon>
        <taxon>Perciformes</taxon>
        <taxon>Cottioidei</taxon>
        <taxon>Cottales</taxon>
        <taxon>Liparidae</taxon>
        <taxon>Liparis</taxon>
    </lineage>
</organism>